<dbReference type="Gene3D" id="3.30.1330.60">
    <property type="entry name" value="OmpA-like domain"/>
    <property type="match status" value="1"/>
</dbReference>
<evidence type="ECO:0000259" key="2">
    <source>
        <dbReference type="PROSITE" id="PS51123"/>
    </source>
</evidence>
<reference evidence="3 4" key="1">
    <citation type="submission" date="2019-07" db="EMBL/GenBank/DDBJ databases">
        <title>Whole genome shotgun sequence of Brevifollis gellanilyticus NBRC 108608.</title>
        <authorList>
            <person name="Hosoyama A."/>
            <person name="Uohara A."/>
            <person name="Ohji S."/>
            <person name="Ichikawa N."/>
        </authorList>
    </citation>
    <scope>NUCLEOTIDE SEQUENCE [LARGE SCALE GENOMIC DNA]</scope>
    <source>
        <strain evidence="3 4">NBRC 108608</strain>
    </source>
</reference>
<proteinExistence type="predicted"/>
<evidence type="ECO:0000313" key="3">
    <source>
        <dbReference type="EMBL" id="GEP46322.1"/>
    </source>
</evidence>
<comment type="caution">
    <text evidence="3">The sequence shown here is derived from an EMBL/GenBank/DDBJ whole genome shotgun (WGS) entry which is preliminary data.</text>
</comment>
<dbReference type="GO" id="GO:0016020">
    <property type="term" value="C:membrane"/>
    <property type="evidence" value="ECO:0007669"/>
    <property type="project" value="UniProtKB-UniRule"/>
</dbReference>
<dbReference type="CDD" id="cd07185">
    <property type="entry name" value="OmpA_C-like"/>
    <property type="match status" value="1"/>
</dbReference>
<gene>
    <name evidence="3" type="ORF">BGE01nite_56130</name>
</gene>
<evidence type="ECO:0000313" key="4">
    <source>
        <dbReference type="Proteomes" id="UP000321577"/>
    </source>
</evidence>
<accession>A0A512MHW1</accession>
<dbReference type="RefSeq" id="WP_146856081.1">
    <property type="nucleotide sequence ID" value="NZ_BKAG01000086.1"/>
</dbReference>
<dbReference type="Pfam" id="PF00691">
    <property type="entry name" value="OmpA"/>
    <property type="match status" value="1"/>
</dbReference>
<dbReference type="InterPro" id="IPR036737">
    <property type="entry name" value="OmpA-like_sf"/>
</dbReference>
<dbReference type="InterPro" id="IPR006665">
    <property type="entry name" value="OmpA-like"/>
</dbReference>
<evidence type="ECO:0000256" key="1">
    <source>
        <dbReference type="PROSITE-ProRule" id="PRU00473"/>
    </source>
</evidence>
<keyword evidence="1" id="KW-0472">Membrane</keyword>
<dbReference type="EMBL" id="BKAG01000086">
    <property type="protein sequence ID" value="GEP46322.1"/>
    <property type="molecule type" value="Genomic_DNA"/>
</dbReference>
<organism evidence="3 4">
    <name type="scientific">Brevifollis gellanilyticus</name>
    <dbReference type="NCBI Taxonomy" id="748831"/>
    <lineage>
        <taxon>Bacteria</taxon>
        <taxon>Pseudomonadati</taxon>
        <taxon>Verrucomicrobiota</taxon>
        <taxon>Verrucomicrobiia</taxon>
        <taxon>Verrucomicrobiales</taxon>
        <taxon>Verrucomicrobiaceae</taxon>
    </lineage>
</organism>
<dbReference type="OrthoDB" id="8586796at2"/>
<protein>
    <recommendedName>
        <fullName evidence="2">OmpA-like domain-containing protein</fullName>
    </recommendedName>
</protein>
<dbReference type="Proteomes" id="UP000321577">
    <property type="component" value="Unassembled WGS sequence"/>
</dbReference>
<dbReference type="SUPFAM" id="SSF103088">
    <property type="entry name" value="OmpA-like"/>
    <property type="match status" value="1"/>
</dbReference>
<dbReference type="PROSITE" id="PS51123">
    <property type="entry name" value="OMPA_2"/>
    <property type="match status" value="1"/>
</dbReference>
<sequence length="424" mass="46844">MRFTVVLFFIALLPVMMLVHWWDFEERQQPKLRDHVERILKKAGIRGATVDLRYLDLSITGDAPDETSITTARQQIREIGALRLINDRLSILARLKATLNEDQQKLSLEGWMPDAAATEGLREFLQTIRPDLQIHVESVQLSHLVRLPEGEKLPLRADSPMLQPIVGAMHVPSALSITRKDGRLIISGMVPSEALKMSIIDAIRSGPHGLPVEADKLRATTFALAAPFTSEEVIVPFLRSFYGTLAPGDFSVHADENPRLSADATRTLESAWLTYLRPMTKGRRAEMELTYFPSRFHFPGRRIETALPEDSLQTVRDVLTGQFFVFAPGSATLHAEEQARLASLVPALLSAGPALKLIVGGHPDPAGDLKVEAALARRRAEQVVSFLIEQGTPAAEIQAVAFDPVPLGTKHAPAQIRSVEILIQ</sequence>
<dbReference type="AlphaFoldDB" id="A0A512MHW1"/>
<feature type="domain" description="OmpA-like" evidence="2">
    <location>
        <begin position="313"/>
        <end position="424"/>
    </location>
</feature>
<name>A0A512MHW1_9BACT</name>
<keyword evidence="4" id="KW-1185">Reference proteome</keyword>